<dbReference type="Pfam" id="PF10983">
    <property type="entry name" value="DUF2793"/>
    <property type="match status" value="1"/>
</dbReference>
<proteinExistence type="predicted"/>
<name>A0A6I4T2P3_9SPHN</name>
<dbReference type="AlphaFoldDB" id="A0A6I4T2P3"/>
<dbReference type="OrthoDB" id="564699at2"/>
<gene>
    <name evidence="1" type="ORF">GRI91_07035</name>
</gene>
<reference evidence="1 2" key="1">
    <citation type="submission" date="2019-12" db="EMBL/GenBank/DDBJ databases">
        <title>Genomic-based taxomic classification of the family Erythrobacteraceae.</title>
        <authorList>
            <person name="Xu L."/>
        </authorList>
    </citation>
    <scope>NUCLEOTIDE SEQUENCE [LARGE SCALE GENOMIC DNA]</scope>
    <source>
        <strain evidence="1 2">LMG 29518</strain>
    </source>
</reference>
<protein>
    <submittedName>
        <fullName evidence="1">DUF2793 domain-containing protein</fullName>
    </submittedName>
</protein>
<sequence length="152" mass="16641">MTDAVTFTSTTSRFGLPLLFSGQAEKEFFVNEAFSRLDLLLHMAVEGERASPPELAEEGKSWLVSGQPSGAWEDKPGQIAVRQDGAWMFYAPRNGMRLLDRAAGQVLHYDQDWHRTAPPAVPIGGDTVDMEARATLSALIGALRDAAILPRE</sequence>
<keyword evidence="2" id="KW-1185">Reference proteome</keyword>
<organism evidence="1 2">
    <name type="scientific">Altericroceibacterium endophyticum</name>
    <dbReference type="NCBI Taxonomy" id="1808508"/>
    <lineage>
        <taxon>Bacteria</taxon>
        <taxon>Pseudomonadati</taxon>
        <taxon>Pseudomonadota</taxon>
        <taxon>Alphaproteobacteria</taxon>
        <taxon>Sphingomonadales</taxon>
        <taxon>Erythrobacteraceae</taxon>
        <taxon>Altericroceibacterium</taxon>
    </lineage>
</organism>
<dbReference type="RefSeq" id="WP_160735892.1">
    <property type="nucleotide sequence ID" value="NZ_WTYT01000002.1"/>
</dbReference>
<dbReference type="Proteomes" id="UP000438476">
    <property type="component" value="Unassembled WGS sequence"/>
</dbReference>
<dbReference type="InterPro" id="IPR021251">
    <property type="entry name" value="DUF2793"/>
</dbReference>
<dbReference type="EMBL" id="WTYT01000002">
    <property type="protein sequence ID" value="MXO65504.1"/>
    <property type="molecule type" value="Genomic_DNA"/>
</dbReference>
<comment type="caution">
    <text evidence="1">The sequence shown here is derived from an EMBL/GenBank/DDBJ whole genome shotgun (WGS) entry which is preliminary data.</text>
</comment>
<accession>A0A6I4T2P3</accession>
<evidence type="ECO:0000313" key="1">
    <source>
        <dbReference type="EMBL" id="MXO65504.1"/>
    </source>
</evidence>
<evidence type="ECO:0000313" key="2">
    <source>
        <dbReference type="Proteomes" id="UP000438476"/>
    </source>
</evidence>